<dbReference type="InterPro" id="IPR000301">
    <property type="entry name" value="Tetraspanin_animals"/>
</dbReference>
<comment type="subcellular location">
    <subcellularLocation>
        <location evidence="1 7">Membrane</location>
        <topology evidence="1 7">Multi-pass membrane protein</topology>
    </subcellularLocation>
</comment>
<dbReference type="SUPFAM" id="SSF48652">
    <property type="entry name" value="Tetraspanin"/>
    <property type="match status" value="1"/>
</dbReference>
<proteinExistence type="inferred from homology"/>
<dbReference type="InterPro" id="IPR008952">
    <property type="entry name" value="Tetraspanin_EC2_sf"/>
</dbReference>
<reference evidence="8" key="1">
    <citation type="submission" date="2016-12" db="EMBL/GenBank/DDBJ databases">
        <title>An insight into the sialome and mialome of the sand fly, Nyssomyia neivai.</title>
        <authorList>
            <person name="Sebastian V."/>
            <person name="Goulart T.M."/>
            <person name="Oliveira W."/>
            <person name="Calvo E."/>
            <person name="Oliveira L.F."/>
            <person name="Pinto M.C."/>
            <person name="Rosselino A.M."/>
            <person name="Ribeiro J.M."/>
        </authorList>
    </citation>
    <scope>NUCLEOTIDE SEQUENCE</scope>
</reference>
<feature type="disulfide bond" evidence="6">
    <location>
        <begin position="151"/>
        <end position="169"/>
    </location>
</feature>
<evidence type="ECO:0000256" key="1">
    <source>
        <dbReference type="ARBA" id="ARBA00004141"/>
    </source>
</evidence>
<evidence type="ECO:0000256" key="5">
    <source>
        <dbReference type="ARBA" id="ARBA00023136"/>
    </source>
</evidence>
<dbReference type="CDD" id="cd03165">
    <property type="entry name" value="NET-5_like_LEL"/>
    <property type="match status" value="1"/>
</dbReference>
<evidence type="ECO:0000256" key="3">
    <source>
        <dbReference type="ARBA" id="ARBA00022692"/>
    </source>
</evidence>
<keyword evidence="3 7" id="KW-0812">Transmembrane</keyword>
<dbReference type="Gene3D" id="1.10.1450.10">
    <property type="entry name" value="Tetraspanin"/>
    <property type="match status" value="1"/>
</dbReference>
<protein>
    <recommendedName>
        <fullName evidence="7">Tetraspanin</fullName>
    </recommendedName>
</protein>
<evidence type="ECO:0000256" key="6">
    <source>
        <dbReference type="PIRSR" id="PIRSR002419-1"/>
    </source>
</evidence>
<comment type="similarity">
    <text evidence="2 7">Belongs to the tetraspanin (TM4SF) family.</text>
</comment>
<organism evidence="8">
    <name type="scientific">Nyssomyia neivai</name>
    <dbReference type="NCBI Taxonomy" id="330878"/>
    <lineage>
        <taxon>Eukaryota</taxon>
        <taxon>Metazoa</taxon>
        <taxon>Ecdysozoa</taxon>
        <taxon>Arthropoda</taxon>
        <taxon>Hexapoda</taxon>
        <taxon>Insecta</taxon>
        <taxon>Pterygota</taxon>
        <taxon>Neoptera</taxon>
        <taxon>Endopterygota</taxon>
        <taxon>Diptera</taxon>
        <taxon>Nematocera</taxon>
        <taxon>Psychodoidea</taxon>
        <taxon>Psychodidae</taxon>
        <taxon>Nyssomyia</taxon>
    </lineage>
</organism>
<accession>A0A1L8DKG3</accession>
<feature type="transmembrane region" description="Helical" evidence="7">
    <location>
        <begin position="21"/>
        <end position="41"/>
    </location>
</feature>
<sequence length="236" mass="26233">MGSGGRMDSCGQCMKYSMFGINFLIFLGGAIVFGLGLWTLIDQNFASELFGTNLFTGAVWVLVITAAITCILSFFGCMGAAKEVKCMLLTYFIILFLIFVTMLIGGILGYVFREKVVQTMRQEMHSSLRLYGNRRTVTDAWDHTQRRLRCCGVEFYRDWTLHGRIPESCCQETFGGQRKPCVESPTPANIYNKGCYNVTATFIQDHAAIVGGAGIGVAILMIFGMIFSCALFKMIE</sequence>
<evidence type="ECO:0000313" key="8">
    <source>
        <dbReference type="EMBL" id="JAV06834.1"/>
    </source>
</evidence>
<evidence type="ECO:0000256" key="2">
    <source>
        <dbReference type="ARBA" id="ARBA00006840"/>
    </source>
</evidence>
<dbReference type="EMBL" id="GFDF01007250">
    <property type="protein sequence ID" value="JAV06834.1"/>
    <property type="molecule type" value="Transcribed_RNA"/>
</dbReference>
<dbReference type="PANTHER" id="PTHR19282:SF527">
    <property type="entry name" value="TETRASPANIN"/>
    <property type="match status" value="1"/>
</dbReference>
<dbReference type="InterPro" id="IPR018499">
    <property type="entry name" value="Tetraspanin/Peripherin"/>
</dbReference>
<feature type="transmembrane region" description="Helical" evidence="7">
    <location>
        <begin position="207"/>
        <end position="232"/>
    </location>
</feature>
<keyword evidence="5 7" id="KW-0472">Membrane</keyword>
<dbReference type="Pfam" id="PF00335">
    <property type="entry name" value="Tetraspanin"/>
    <property type="match status" value="1"/>
</dbReference>
<feature type="disulfide bond" evidence="6">
    <location>
        <begin position="150"/>
        <end position="181"/>
    </location>
</feature>
<evidence type="ECO:0000256" key="4">
    <source>
        <dbReference type="ARBA" id="ARBA00022989"/>
    </source>
</evidence>
<dbReference type="PIRSF" id="PIRSF002419">
    <property type="entry name" value="Tetraspanin"/>
    <property type="match status" value="1"/>
</dbReference>
<dbReference type="GO" id="GO:0005886">
    <property type="term" value="C:plasma membrane"/>
    <property type="evidence" value="ECO:0007669"/>
    <property type="project" value="TreeGrafter"/>
</dbReference>
<evidence type="ECO:0000256" key="7">
    <source>
        <dbReference type="RuleBase" id="RU361218"/>
    </source>
</evidence>
<keyword evidence="4 7" id="KW-1133">Transmembrane helix</keyword>
<feature type="transmembrane region" description="Helical" evidence="7">
    <location>
        <begin position="88"/>
        <end position="112"/>
    </location>
</feature>
<dbReference type="PANTHER" id="PTHR19282">
    <property type="entry name" value="TETRASPANIN"/>
    <property type="match status" value="1"/>
</dbReference>
<keyword evidence="6" id="KW-1015">Disulfide bond</keyword>
<feature type="transmembrane region" description="Helical" evidence="7">
    <location>
        <begin position="53"/>
        <end position="76"/>
    </location>
</feature>
<dbReference type="PRINTS" id="PR00259">
    <property type="entry name" value="TMFOUR"/>
</dbReference>
<dbReference type="AlphaFoldDB" id="A0A1L8DKG3"/>
<name>A0A1L8DKG3_9DIPT</name>